<keyword evidence="3" id="KW-1185">Reference proteome</keyword>
<dbReference type="Pfam" id="PF20615">
    <property type="entry name" value="DUF6802"/>
    <property type="match status" value="2"/>
</dbReference>
<evidence type="ECO:0000256" key="1">
    <source>
        <dbReference type="SAM" id="MobiDB-lite"/>
    </source>
</evidence>
<dbReference type="Proteomes" id="UP000204221">
    <property type="component" value="Chromosome"/>
</dbReference>
<accession>A0A221WBU3</accession>
<reference evidence="2 3" key="1">
    <citation type="submission" date="2017-07" db="EMBL/GenBank/DDBJ databases">
        <title>Complete genome sequence of Actinoalloteichus hoggarensis DSM 45943, type strain of Actinoalloteichus hoggarensis.</title>
        <authorList>
            <person name="Ruckert C."/>
            <person name="Nouioui I."/>
            <person name="Willmese J."/>
            <person name="van Wezel G."/>
            <person name="Klenk H.-P."/>
            <person name="Kalinowski J."/>
            <person name="Zotchev S.B."/>
        </authorList>
    </citation>
    <scope>NUCLEOTIDE SEQUENCE [LARGE SCALE GENOMIC DNA]</scope>
    <source>
        <strain evidence="2 3">DSM 45943</strain>
    </source>
</reference>
<gene>
    <name evidence="2" type="ORF">AHOG_27530</name>
</gene>
<protein>
    <submittedName>
        <fullName evidence="2">Uncharacterized protein</fullName>
    </submittedName>
</protein>
<dbReference type="InterPro" id="IPR046543">
    <property type="entry name" value="DUF6802"/>
</dbReference>
<feature type="region of interest" description="Disordered" evidence="1">
    <location>
        <begin position="278"/>
        <end position="297"/>
    </location>
</feature>
<dbReference type="KEGG" id="ahg:AHOG_27530"/>
<organism evidence="2 3">
    <name type="scientific">Actinoalloteichus hoggarensis</name>
    <dbReference type="NCBI Taxonomy" id="1470176"/>
    <lineage>
        <taxon>Bacteria</taxon>
        <taxon>Bacillati</taxon>
        <taxon>Actinomycetota</taxon>
        <taxon>Actinomycetes</taxon>
        <taxon>Pseudonocardiales</taxon>
        <taxon>Pseudonocardiaceae</taxon>
        <taxon>Actinoalloteichus</taxon>
    </lineage>
</organism>
<dbReference type="RefSeq" id="WP_093943930.1">
    <property type="nucleotide sequence ID" value="NZ_CP022521.1"/>
</dbReference>
<dbReference type="AlphaFoldDB" id="A0A221WBU3"/>
<name>A0A221WBU3_9PSEU</name>
<feature type="region of interest" description="Disordered" evidence="1">
    <location>
        <begin position="217"/>
        <end position="245"/>
    </location>
</feature>
<evidence type="ECO:0000313" key="3">
    <source>
        <dbReference type="Proteomes" id="UP000204221"/>
    </source>
</evidence>
<feature type="compositionally biased region" description="Low complexity" evidence="1">
    <location>
        <begin position="284"/>
        <end position="297"/>
    </location>
</feature>
<dbReference type="OrthoDB" id="3371160at2"/>
<evidence type="ECO:0000313" key="2">
    <source>
        <dbReference type="EMBL" id="ASO23103.1"/>
    </source>
</evidence>
<sequence length="297" mass="29987">MYIEDAGGSADTTATTDTELKVTVDGEEYTAEADYDMNGDGINDSIVIESDEGYAVFTDVDGDGDADLLVKLDENGEATSAAGYDESTGDWVSTDLDDAIGGTGVDEVGDQHQTGDDSDVLTGDGAPMIVETPHGPVEAGPPTEDLDGDGVPDTATIVGEDGTILVVSDVNGDGEADLIAEFRADGTVVVSEHTGDGEWIVTESGRIDSQGDFVPDPGFGPGDGAGPGVGEEAGGRGGSFSSAVSDDAAWADDAWADDADEAETNVAAARSYDVSAAFGRPDSADAGPDADAQAAWG</sequence>
<feature type="compositionally biased region" description="Gly residues" evidence="1">
    <location>
        <begin position="219"/>
        <end position="238"/>
    </location>
</feature>
<dbReference type="EMBL" id="CP022521">
    <property type="protein sequence ID" value="ASO23103.1"/>
    <property type="molecule type" value="Genomic_DNA"/>
</dbReference>
<proteinExistence type="predicted"/>
<dbReference type="SUPFAM" id="SSF69318">
    <property type="entry name" value="Integrin alpha N-terminal domain"/>
    <property type="match status" value="1"/>
</dbReference>
<dbReference type="InterPro" id="IPR028994">
    <property type="entry name" value="Integrin_alpha_N"/>
</dbReference>